<accession>A0A1X6X7C0</accession>
<proteinExistence type="predicted"/>
<dbReference type="Pfam" id="PF00733">
    <property type="entry name" value="Asn_synthase"/>
    <property type="match status" value="1"/>
</dbReference>
<evidence type="ECO:0000256" key="1">
    <source>
        <dbReference type="SAM" id="MobiDB-lite"/>
    </source>
</evidence>
<dbReference type="RefSeq" id="WP_087005424.1">
    <property type="nucleotide sequence ID" value="NZ_FWFF01000005.1"/>
</dbReference>
<dbReference type="SUPFAM" id="SSF52402">
    <property type="entry name" value="Adenine nucleotide alpha hydrolases-like"/>
    <property type="match status" value="1"/>
</dbReference>
<feature type="region of interest" description="Disordered" evidence="1">
    <location>
        <begin position="1"/>
        <end position="29"/>
    </location>
</feature>
<dbReference type="Gene3D" id="3.40.50.620">
    <property type="entry name" value="HUPs"/>
    <property type="match status" value="1"/>
</dbReference>
<evidence type="ECO:0000313" key="4">
    <source>
        <dbReference type="Proteomes" id="UP000196581"/>
    </source>
</evidence>
<sequence length="527" mass="56962">MNAEGQRSPESQTASRQGHVVGTIGAAGDDRRECDGAALARIDAHTTAWAPRTIHSSHLTDAESARRADALVIRRGEDRDELRSGVSGAVPVYVAAEGGSAQFSSRLSSLTADAPVRADWDGWAHVLAAGAPLNGRTTFQGIRRLQPWESVIAEAGSVRFARERWPWLDIEPDESARIEDVADALTAEMRRLADDHSLLSLLSGGWDSRILALYARHAATAPPRAFTTSSDTGIVLEELIASQAAHRLGLEHEVVVPRIDRFADDIRAFVDAVDHQTSYHVWLVPLLERIAGFDGLVLDGLGGGLMLGGDFTVGGDRPSRIVGLMKYLNGADQVLRPDAVRGIGERTRGAFDEFDDAWPEVADHPFEATLTAYLNRTLPGISQSPYGLVAKEHPVATPFLADEVARAALRIPAAAHAGGALYPRLTALLDPQLATMPTAQSMVPWPRPHPRRITADESVEVLRRLVTEGPAAALLADGLAEEGTAHWRRLLSRTGTQHLLRSLAMLNLWFDAYGDRIAGPGVEELMS</sequence>
<evidence type="ECO:0000259" key="2">
    <source>
        <dbReference type="Pfam" id="PF00733"/>
    </source>
</evidence>
<reference evidence="4" key="1">
    <citation type="submission" date="2017-02" db="EMBL/GenBank/DDBJ databases">
        <authorList>
            <person name="Dridi B."/>
        </authorList>
    </citation>
    <scope>NUCLEOTIDE SEQUENCE [LARGE SCALE GENOMIC DNA]</scope>
    <source>
        <strain evidence="4">B Co 03.10</strain>
    </source>
</reference>
<protein>
    <submittedName>
        <fullName evidence="3">MoeH5</fullName>
    </submittedName>
</protein>
<dbReference type="GO" id="GO:0006529">
    <property type="term" value="P:asparagine biosynthetic process"/>
    <property type="evidence" value="ECO:0007669"/>
    <property type="project" value="InterPro"/>
</dbReference>
<evidence type="ECO:0000313" key="3">
    <source>
        <dbReference type="EMBL" id="SLM95224.1"/>
    </source>
</evidence>
<dbReference type="Proteomes" id="UP000196581">
    <property type="component" value="Unassembled WGS sequence"/>
</dbReference>
<dbReference type="EMBL" id="FWFF01000005">
    <property type="protein sequence ID" value="SLM95224.1"/>
    <property type="molecule type" value="Genomic_DNA"/>
</dbReference>
<organism evidence="3 4">
    <name type="scientific">Brevibacterium yomogidense</name>
    <dbReference type="NCBI Taxonomy" id="946573"/>
    <lineage>
        <taxon>Bacteria</taxon>
        <taxon>Bacillati</taxon>
        <taxon>Actinomycetota</taxon>
        <taxon>Actinomycetes</taxon>
        <taxon>Micrococcales</taxon>
        <taxon>Brevibacteriaceae</taxon>
        <taxon>Brevibacterium</taxon>
    </lineage>
</organism>
<feature type="domain" description="Asparagine synthetase" evidence="2">
    <location>
        <begin position="182"/>
        <end position="414"/>
    </location>
</feature>
<dbReference type="InterPro" id="IPR001962">
    <property type="entry name" value="Asn_synthase"/>
</dbReference>
<keyword evidence="4" id="KW-1185">Reference proteome</keyword>
<dbReference type="AlphaFoldDB" id="A0A1X6X7C0"/>
<dbReference type="GO" id="GO:0004066">
    <property type="term" value="F:asparagine synthase (glutamine-hydrolyzing) activity"/>
    <property type="evidence" value="ECO:0007669"/>
    <property type="project" value="InterPro"/>
</dbReference>
<name>A0A1X6X7C0_9MICO</name>
<dbReference type="InterPro" id="IPR014729">
    <property type="entry name" value="Rossmann-like_a/b/a_fold"/>
</dbReference>
<gene>
    <name evidence="3" type="ORF">FM105_04585</name>
</gene>